<feature type="non-terminal residue" evidence="1">
    <location>
        <position position="1"/>
    </location>
</feature>
<reference evidence="1" key="1">
    <citation type="journal article" date="2014" name="Front. Microbiol.">
        <title>High frequency of phylogenetically diverse reductive dehalogenase-homologous genes in deep subseafloor sedimentary metagenomes.</title>
        <authorList>
            <person name="Kawai M."/>
            <person name="Futagami T."/>
            <person name="Toyoda A."/>
            <person name="Takaki Y."/>
            <person name="Nishi S."/>
            <person name="Hori S."/>
            <person name="Arai W."/>
            <person name="Tsubouchi T."/>
            <person name="Morono Y."/>
            <person name="Uchiyama I."/>
            <person name="Ito T."/>
            <person name="Fujiyama A."/>
            <person name="Inagaki F."/>
            <person name="Takami H."/>
        </authorList>
    </citation>
    <scope>NUCLEOTIDE SEQUENCE</scope>
    <source>
        <strain evidence="1">Expedition CK06-06</strain>
    </source>
</reference>
<sequence>QGLEQGYFGADVASIIKTSRAAARIGRRRLALRLGIFEQL</sequence>
<gene>
    <name evidence="1" type="ORF">S12H4_60537</name>
</gene>
<dbReference type="EMBL" id="BARW01039870">
    <property type="protein sequence ID" value="GAJ23256.1"/>
    <property type="molecule type" value="Genomic_DNA"/>
</dbReference>
<evidence type="ECO:0000313" key="1">
    <source>
        <dbReference type="EMBL" id="GAJ23256.1"/>
    </source>
</evidence>
<organism evidence="1">
    <name type="scientific">marine sediment metagenome</name>
    <dbReference type="NCBI Taxonomy" id="412755"/>
    <lineage>
        <taxon>unclassified sequences</taxon>
        <taxon>metagenomes</taxon>
        <taxon>ecological metagenomes</taxon>
    </lineage>
</organism>
<name>X1VWY2_9ZZZZ</name>
<accession>X1VWY2</accession>
<protein>
    <submittedName>
        <fullName evidence="1">Uncharacterized protein</fullName>
    </submittedName>
</protein>
<comment type="caution">
    <text evidence="1">The sequence shown here is derived from an EMBL/GenBank/DDBJ whole genome shotgun (WGS) entry which is preliminary data.</text>
</comment>
<dbReference type="AlphaFoldDB" id="X1VWY2"/>
<proteinExistence type="predicted"/>